<organism evidence="2 3">
    <name type="scientific">Paracraurococcus lichenis</name>
    <dbReference type="NCBI Taxonomy" id="3064888"/>
    <lineage>
        <taxon>Bacteria</taxon>
        <taxon>Pseudomonadati</taxon>
        <taxon>Pseudomonadota</taxon>
        <taxon>Alphaproteobacteria</taxon>
        <taxon>Acetobacterales</taxon>
        <taxon>Roseomonadaceae</taxon>
        <taxon>Paracraurococcus</taxon>
    </lineage>
</organism>
<accession>A0ABT9E9C4</accession>
<dbReference type="RefSeq" id="WP_305107666.1">
    <property type="nucleotide sequence ID" value="NZ_JAUTWS010000059.1"/>
</dbReference>
<gene>
    <name evidence="2" type="ORF">Q7A36_31025</name>
</gene>
<dbReference type="EMBL" id="JAUTWS010000059">
    <property type="protein sequence ID" value="MDO9712806.1"/>
    <property type="molecule type" value="Genomic_DNA"/>
</dbReference>
<evidence type="ECO:0000256" key="1">
    <source>
        <dbReference type="SAM" id="MobiDB-lite"/>
    </source>
</evidence>
<evidence type="ECO:0000313" key="2">
    <source>
        <dbReference type="EMBL" id="MDO9712806.1"/>
    </source>
</evidence>
<dbReference type="Proteomes" id="UP001243009">
    <property type="component" value="Unassembled WGS sequence"/>
</dbReference>
<feature type="region of interest" description="Disordered" evidence="1">
    <location>
        <begin position="24"/>
        <end position="63"/>
    </location>
</feature>
<protein>
    <submittedName>
        <fullName evidence="2">Uncharacterized protein</fullName>
    </submittedName>
</protein>
<keyword evidence="3" id="KW-1185">Reference proteome</keyword>
<evidence type="ECO:0000313" key="3">
    <source>
        <dbReference type="Proteomes" id="UP001243009"/>
    </source>
</evidence>
<proteinExistence type="predicted"/>
<feature type="compositionally biased region" description="Basic and acidic residues" evidence="1">
    <location>
        <begin position="30"/>
        <end position="57"/>
    </location>
</feature>
<sequence>MPRISDKDRAERDARELNAWEPMRAAGEALQRERRSQEAAKRREDGVVETAKEERSRVLRPRI</sequence>
<reference evidence="2 3" key="1">
    <citation type="submission" date="2023-08" db="EMBL/GenBank/DDBJ databases">
        <title>The draft genome sequence of Paracraurococcus sp. LOR1-02.</title>
        <authorList>
            <person name="Kingkaew E."/>
            <person name="Tanasupawat S."/>
        </authorList>
    </citation>
    <scope>NUCLEOTIDE SEQUENCE [LARGE SCALE GENOMIC DNA]</scope>
    <source>
        <strain evidence="2 3">LOR1-02</strain>
    </source>
</reference>
<name>A0ABT9E9C4_9PROT</name>
<comment type="caution">
    <text evidence="2">The sequence shown here is derived from an EMBL/GenBank/DDBJ whole genome shotgun (WGS) entry which is preliminary data.</text>
</comment>